<keyword evidence="3" id="KW-0472">Membrane</keyword>
<keyword evidence="2 4" id="KW-0732">Signal</keyword>
<comment type="caution">
    <text evidence="5">The sequence shown here is derived from an EMBL/GenBank/DDBJ whole genome shotgun (WGS) entry which is preliminary data.</text>
</comment>
<dbReference type="STRING" id="1187848.A1QO_08425"/>
<dbReference type="GO" id="GO:0015288">
    <property type="term" value="F:porin activity"/>
    <property type="evidence" value="ECO:0007669"/>
    <property type="project" value="InterPro"/>
</dbReference>
<evidence type="ECO:0000256" key="3">
    <source>
        <dbReference type="ARBA" id="ARBA00023136"/>
    </source>
</evidence>
<dbReference type="eggNOG" id="COG3203">
    <property type="taxonomic scope" value="Bacteria"/>
</dbReference>
<feature type="signal peptide" evidence="4">
    <location>
        <begin position="1"/>
        <end position="26"/>
    </location>
</feature>
<dbReference type="InterPro" id="IPR050298">
    <property type="entry name" value="Gram-neg_bact_OMP"/>
</dbReference>
<dbReference type="GO" id="GO:0009279">
    <property type="term" value="C:cell outer membrane"/>
    <property type="evidence" value="ECO:0007669"/>
    <property type="project" value="UniProtKB-SubCell"/>
</dbReference>
<evidence type="ECO:0000256" key="4">
    <source>
        <dbReference type="SAM" id="SignalP"/>
    </source>
</evidence>
<dbReference type="PANTHER" id="PTHR34501:SF2">
    <property type="entry name" value="OUTER MEMBRANE PORIN F-RELATED"/>
    <property type="match status" value="1"/>
</dbReference>
<sequence length="364" mass="39256">MDNKMFKRTLLGAAVSLAAVSGSANAAIELAGQAVQLYGQAAGNVTLIDAGSTKSVGAEIESRIGFRGVVEFDDIAPNFIWQMEGGNANNGDNTGGLGARDTYLGFDFEGVGQFKYGRQLVAAYNYVDWPHSNPGLGNVFDWNNDIGGGYQDRANSVLRFDSATWNGFNFQATLSGMTTDTQQMVSSIGASYSTSVFNIHAGYYNQGDYDQGVGEPEKFDIDSNGNVVVSDKWTAWKNAGGDKQTETVAKRNYSIVGGALYLGDVTLTAAMKAMEVGDASQNAYSATAQYVIDSKYVLKAGYAATDDAKGTDNTADTAISVRFGYLLPSSYWYIDSRNYKIANKDNGYSTEWANRILLGTEYYF</sequence>
<dbReference type="SUPFAM" id="SSF56935">
    <property type="entry name" value="Porins"/>
    <property type="match status" value="1"/>
</dbReference>
<reference evidence="5 6" key="1">
    <citation type="journal article" date="2012" name="Science">
        <title>Ecological populations of bacteria act as socially cohesive units of antibiotic production and resistance.</title>
        <authorList>
            <person name="Cordero O.X."/>
            <person name="Wildschutte H."/>
            <person name="Kirkup B."/>
            <person name="Proehl S."/>
            <person name="Ngo L."/>
            <person name="Hussain F."/>
            <person name="Le Roux F."/>
            <person name="Mincer T."/>
            <person name="Polz M.F."/>
        </authorList>
    </citation>
    <scope>NUCLEOTIDE SEQUENCE [LARGE SCALE GENOMIC DNA]</scope>
    <source>
        <strain evidence="5 6">ZF-129</strain>
    </source>
</reference>
<evidence type="ECO:0000256" key="1">
    <source>
        <dbReference type="ARBA" id="ARBA00004571"/>
    </source>
</evidence>
<organism evidence="5 6">
    <name type="scientific">Vibrio genomosp. F10 str. ZF-129</name>
    <dbReference type="NCBI Taxonomy" id="1187848"/>
    <lineage>
        <taxon>Bacteria</taxon>
        <taxon>Pseudomonadati</taxon>
        <taxon>Pseudomonadota</taxon>
        <taxon>Gammaproteobacteria</taxon>
        <taxon>Vibrionales</taxon>
        <taxon>Vibrionaceae</taxon>
        <taxon>Vibrio</taxon>
    </lineage>
</organism>
<gene>
    <name evidence="5" type="ORF">A1QO_08425</name>
</gene>
<dbReference type="RefSeq" id="WP_017039266.1">
    <property type="nucleotide sequence ID" value="NZ_AJYQ02000093.1"/>
</dbReference>
<dbReference type="EMBL" id="AJYQ02000093">
    <property type="protein sequence ID" value="OEE34220.1"/>
    <property type="molecule type" value="Genomic_DNA"/>
</dbReference>
<name>A0A1E5BEV2_9VIBR</name>
<evidence type="ECO:0000313" key="6">
    <source>
        <dbReference type="Proteomes" id="UP000094741"/>
    </source>
</evidence>
<dbReference type="InterPro" id="IPR033900">
    <property type="entry name" value="Gram_neg_porin_domain"/>
</dbReference>
<dbReference type="Gene3D" id="2.40.160.10">
    <property type="entry name" value="Porin"/>
    <property type="match status" value="1"/>
</dbReference>
<protein>
    <recommendedName>
        <fullName evidence="7">Porin</fullName>
    </recommendedName>
</protein>
<evidence type="ECO:0000256" key="2">
    <source>
        <dbReference type="ARBA" id="ARBA00022729"/>
    </source>
</evidence>
<proteinExistence type="predicted"/>
<feature type="chain" id="PRO_5009171548" description="Porin" evidence="4">
    <location>
        <begin position="27"/>
        <end position="364"/>
    </location>
</feature>
<dbReference type="CDD" id="cd00342">
    <property type="entry name" value="gram_neg_porins"/>
    <property type="match status" value="1"/>
</dbReference>
<dbReference type="OrthoDB" id="8173690at2"/>
<accession>A0A1E5BEV2</accession>
<dbReference type="AlphaFoldDB" id="A0A1E5BEV2"/>
<comment type="subcellular location">
    <subcellularLocation>
        <location evidence="1">Cell outer membrane</location>
        <topology evidence="1">Multi-pass membrane protein</topology>
    </subcellularLocation>
</comment>
<dbReference type="InterPro" id="IPR023614">
    <property type="entry name" value="Porin_dom_sf"/>
</dbReference>
<evidence type="ECO:0008006" key="7">
    <source>
        <dbReference type="Google" id="ProtNLM"/>
    </source>
</evidence>
<dbReference type="Proteomes" id="UP000094741">
    <property type="component" value="Unassembled WGS sequence"/>
</dbReference>
<dbReference type="PANTHER" id="PTHR34501">
    <property type="entry name" value="PROTEIN YDDL-RELATED"/>
    <property type="match status" value="1"/>
</dbReference>
<evidence type="ECO:0000313" key="5">
    <source>
        <dbReference type="EMBL" id="OEE34220.1"/>
    </source>
</evidence>